<dbReference type="CDD" id="cd00198">
    <property type="entry name" value="vWFA"/>
    <property type="match status" value="1"/>
</dbReference>
<dbReference type="Gene3D" id="3.40.50.410">
    <property type="entry name" value="von Willebrand factor, type A domain"/>
    <property type="match status" value="1"/>
</dbReference>
<dbReference type="EMBL" id="JACMYC010000009">
    <property type="protein sequence ID" value="MBC2961631.1"/>
    <property type="molecule type" value="Genomic_DNA"/>
</dbReference>
<dbReference type="Pfam" id="PF05762">
    <property type="entry name" value="VWA_CoxE"/>
    <property type="match status" value="1"/>
</dbReference>
<dbReference type="PIRSF" id="PIRSF010256">
    <property type="entry name" value="CoxE_vWa"/>
    <property type="match status" value="1"/>
</dbReference>
<feature type="domain" description="VWFA" evidence="1">
    <location>
        <begin position="203"/>
        <end position="369"/>
    </location>
</feature>
<organism evidence="2 3">
    <name type="scientific">Nocardioides deserti</name>
    <dbReference type="NCBI Taxonomy" id="1588644"/>
    <lineage>
        <taxon>Bacteria</taxon>
        <taxon>Bacillati</taxon>
        <taxon>Actinomycetota</taxon>
        <taxon>Actinomycetes</taxon>
        <taxon>Propionibacteriales</taxon>
        <taxon>Nocardioidaceae</taxon>
        <taxon>Nocardioides</taxon>
    </lineage>
</organism>
<dbReference type="InterPro" id="IPR036465">
    <property type="entry name" value="vWFA_dom_sf"/>
</dbReference>
<evidence type="ECO:0000313" key="3">
    <source>
        <dbReference type="Proteomes" id="UP000604001"/>
    </source>
</evidence>
<gene>
    <name evidence="2" type="ORF">H7344_15115</name>
</gene>
<proteinExistence type="predicted"/>
<protein>
    <submittedName>
        <fullName evidence="2">VWA domain-containing protein</fullName>
    </submittedName>
</protein>
<dbReference type="SMART" id="SM00327">
    <property type="entry name" value="VWA"/>
    <property type="match status" value="1"/>
</dbReference>
<dbReference type="Proteomes" id="UP000604001">
    <property type="component" value="Unassembled WGS sequence"/>
</dbReference>
<sequence>MTAVLHQPAPDVRHDADEVLLGFTRALRAAGVAVTSDRAQQYLAAVALLGPSEEGTRAAGRATLCAGPDDLARHEQVFAAYFDHRTGLPRPRPAAPATTSYASMPLAEAAGADGGPEETDVVRAMASDAEVLRHRDVAGLSPAERARLTALFATLRPRAPHRRSARQRSWHRGEVDAARTLRASLRRMGEPAEVVHRRRATRPRRVVLLVDVSGSMSGYADALLRLAHRFTQAAPGSVETFTLGTRLTHLTRALRLRDPERAIVAAGETVPDWSGGTRLGENLQTFLTRWGRRGMARGAVVVVFSDGWERGDCTLLAQQAERLGRVAHRLVWVNPHRGKTGYEPVQQGVVAVLPHVDDFVAGHSLATYAEVVEVVAGA</sequence>
<evidence type="ECO:0000259" key="1">
    <source>
        <dbReference type="SMART" id="SM00327"/>
    </source>
</evidence>
<dbReference type="PANTHER" id="PTHR39338:SF6">
    <property type="entry name" value="BLL5662 PROTEIN"/>
    <property type="match status" value="1"/>
</dbReference>
<comment type="caution">
    <text evidence="2">The sequence shown here is derived from an EMBL/GenBank/DDBJ whole genome shotgun (WGS) entry which is preliminary data.</text>
</comment>
<reference evidence="2 3" key="1">
    <citation type="submission" date="2020-08" db="EMBL/GenBank/DDBJ databases">
        <title>novel species in genus Nocardioides.</title>
        <authorList>
            <person name="Zhang G."/>
        </authorList>
    </citation>
    <scope>NUCLEOTIDE SEQUENCE [LARGE SCALE GENOMIC DNA]</scope>
    <source>
        <strain evidence="2 3">SC8A-24</strain>
    </source>
</reference>
<dbReference type="InterPro" id="IPR002035">
    <property type="entry name" value="VWF_A"/>
</dbReference>
<dbReference type="RefSeq" id="WP_186346841.1">
    <property type="nucleotide sequence ID" value="NZ_BMMR01000004.1"/>
</dbReference>
<name>A0ABR6UCS8_9ACTN</name>
<evidence type="ECO:0000313" key="2">
    <source>
        <dbReference type="EMBL" id="MBC2961631.1"/>
    </source>
</evidence>
<dbReference type="SUPFAM" id="SSF53300">
    <property type="entry name" value="vWA-like"/>
    <property type="match status" value="1"/>
</dbReference>
<dbReference type="InterPro" id="IPR008912">
    <property type="entry name" value="Uncharacterised_CoxE"/>
</dbReference>
<dbReference type="PANTHER" id="PTHR39338">
    <property type="entry name" value="BLL5662 PROTEIN-RELATED"/>
    <property type="match status" value="1"/>
</dbReference>
<accession>A0ABR6UCS8</accession>
<keyword evidence="3" id="KW-1185">Reference proteome</keyword>
<dbReference type="InterPro" id="IPR011195">
    <property type="entry name" value="UCP010256"/>
</dbReference>